<name>A0A7S3NPI7_9STRA</name>
<organism evidence="3">
    <name type="scientific">Aureoumbra lagunensis</name>
    <dbReference type="NCBI Taxonomy" id="44058"/>
    <lineage>
        <taxon>Eukaryota</taxon>
        <taxon>Sar</taxon>
        <taxon>Stramenopiles</taxon>
        <taxon>Ochrophyta</taxon>
        <taxon>Pelagophyceae</taxon>
        <taxon>Pelagomonadales</taxon>
        <taxon>Aureoumbra</taxon>
    </lineage>
</organism>
<protein>
    <submittedName>
        <fullName evidence="3">Uncharacterized protein</fullName>
    </submittedName>
</protein>
<evidence type="ECO:0000256" key="2">
    <source>
        <dbReference type="SAM" id="SignalP"/>
    </source>
</evidence>
<feature type="coiled-coil region" evidence="1">
    <location>
        <begin position="34"/>
        <end position="61"/>
    </location>
</feature>
<accession>A0A7S3NPI7</accession>
<evidence type="ECO:0000256" key="1">
    <source>
        <dbReference type="SAM" id="Coils"/>
    </source>
</evidence>
<reference evidence="3" key="1">
    <citation type="submission" date="2021-01" db="EMBL/GenBank/DDBJ databases">
        <authorList>
            <person name="Corre E."/>
            <person name="Pelletier E."/>
            <person name="Niang G."/>
            <person name="Scheremetjew M."/>
            <person name="Finn R."/>
            <person name="Kale V."/>
            <person name="Holt S."/>
            <person name="Cochrane G."/>
            <person name="Meng A."/>
            <person name="Brown T."/>
            <person name="Cohen L."/>
        </authorList>
    </citation>
    <scope>NUCLEOTIDE SEQUENCE</scope>
    <source>
        <strain evidence="3">CCMP1510</strain>
    </source>
</reference>
<gene>
    <name evidence="3" type="ORF">ALAG00032_LOCUS14970</name>
</gene>
<keyword evidence="1" id="KW-0175">Coiled coil</keyword>
<evidence type="ECO:0000313" key="3">
    <source>
        <dbReference type="EMBL" id="CAE0374167.1"/>
    </source>
</evidence>
<keyword evidence="2" id="KW-0732">Signal</keyword>
<proteinExistence type="predicted"/>
<dbReference type="EMBL" id="HBIJ01022836">
    <property type="protein sequence ID" value="CAE0374167.1"/>
    <property type="molecule type" value="Transcribed_RNA"/>
</dbReference>
<feature type="signal peptide" evidence="2">
    <location>
        <begin position="1"/>
        <end position="18"/>
    </location>
</feature>
<feature type="chain" id="PRO_5031078637" evidence="2">
    <location>
        <begin position="19"/>
        <end position="265"/>
    </location>
</feature>
<dbReference type="AlphaFoldDB" id="A0A7S3NPI7"/>
<sequence length="265" mass="29914">MHIVVWQAMFLATGLVLIIDVVRHAAGCMGGEGMNGEVLRRKALEHRLESLEKEVHENSQVLHKFLMSLETQFGVSELIDLRELKRECHDLAQGIVANIADSPAPPMPSFDTLDSFQSKDDQLADDDIFEGHAKFDDRYGALGDIPNEGFEEQSHLGDDVFGEQADLPSTEERSATCREWRSTYGVSPGVSWGQLPLELQNKWRRYDCDIYLQDSVQGMLDHKDIGQRPRSQDHDDDFNVIGDIASSSEQDLLRDKEGLADKGWW</sequence>